<dbReference type="InterPro" id="IPR009003">
    <property type="entry name" value="Peptidase_S1_PA"/>
</dbReference>
<dbReference type="AlphaFoldDB" id="A0A182Q0G3"/>
<evidence type="ECO:0000259" key="3">
    <source>
        <dbReference type="PROSITE" id="PS50240"/>
    </source>
</evidence>
<evidence type="ECO:0000256" key="1">
    <source>
        <dbReference type="ARBA" id="ARBA00024195"/>
    </source>
</evidence>
<name>A0A182Q0G3_9DIPT</name>
<evidence type="ECO:0000313" key="5">
    <source>
        <dbReference type="Proteomes" id="UP000075886"/>
    </source>
</evidence>
<protein>
    <recommendedName>
        <fullName evidence="3">Peptidase S1 domain-containing protein</fullName>
    </recommendedName>
</protein>
<keyword evidence="5" id="KW-1185">Reference proteome</keyword>
<dbReference type="Gene3D" id="2.40.10.10">
    <property type="entry name" value="Trypsin-like serine proteases"/>
    <property type="match status" value="1"/>
</dbReference>
<dbReference type="Pfam" id="PF00089">
    <property type="entry name" value="Trypsin"/>
    <property type="match status" value="1"/>
</dbReference>
<reference evidence="4" key="2">
    <citation type="submission" date="2020-05" db="UniProtKB">
        <authorList>
            <consortium name="EnsemblMetazoa"/>
        </authorList>
    </citation>
    <scope>IDENTIFICATION</scope>
    <source>
        <strain evidence="4">FAR1</strain>
    </source>
</reference>
<feature type="signal peptide" evidence="2">
    <location>
        <begin position="1"/>
        <end position="20"/>
    </location>
</feature>
<reference evidence="5" key="1">
    <citation type="submission" date="2014-01" db="EMBL/GenBank/DDBJ databases">
        <title>The Genome Sequence of Anopheles farauti FAR1 (V2).</title>
        <authorList>
            <consortium name="The Broad Institute Genomics Platform"/>
            <person name="Neafsey D.E."/>
            <person name="Besansky N."/>
            <person name="Howell P."/>
            <person name="Walton C."/>
            <person name="Young S.K."/>
            <person name="Zeng Q."/>
            <person name="Gargeya S."/>
            <person name="Fitzgerald M."/>
            <person name="Haas B."/>
            <person name="Abouelleil A."/>
            <person name="Allen A.W."/>
            <person name="Alvarado L."/>
            <person name="Arachchi H.M."/>
            <person name="Berlin A.M."/>
            <person name="Chapman S.B."/>
            <person name="Gainer-Dewar J."/>
            <person name="Goldberg J."/>
            <person name="Griggs A."/>
            <person name="Gujja S."/>
            <person name="Hansen M."/>
            <person name="Howarth C."/>
            <person name="Imamovic A."/>
            <person name="Ireland A."/>
            <person name="Larimer J."/>
            <person name="McCowan C."/>
            <person name="Murphy C."/>
            <person name="Pearson M."/>
            <person name="Poon T.W."/>
            <person name="Priest M."/>
            <person name="Roberts A."/>
            <person name="Saif S."/>
            <person name="Shea T."/>
            <person name="Sisk P."/>
            <person name="Sykes S."/>
            <person name="Wortman J."/>
            <person name="Nusbaum C."/>
            <person name="Birren B."/>
        </authorList>
    </citation>
    <scope>NUCLEOTIDE SEQUENCE [LARGE SCALE GENOMIC DNA]</scope>
    <source>
        <strain evidence="5">FAR1</strain>
    </source>
</reference>
<dbReference type="EnsemblMetazoa" id="AFAF000602-RA">
    <property type="protein sequence ID" value="AFAF000602-PA"/>
    <property type="gene ID" value="AFAF000602"/>
</dbReference>
<dbReference type="InterPro" id="IPR001254">
    <property type="entry name" value="Trypsin_dom"/>
</dbReference>
<feature type="chain" id="PRO_5008131991" description="Peptidase S1 domain-containing protein" evidence="2">
    <location>
        <begin position="21"/>
        <end position="320"/>
    </location>
</feature>
<keyword evidence="2" id="KW-0732">Signal</keyword>
<feature type="domain" description="Peptidase S1" evidence="3">
    <location>
        <begin position="30"/>
        <end position="274"/>
    </location>
</feature>
<dbReference type="InterPro" id="IPR051333">
    <property type="entry name" value="CLIP_Serine_Protease"/>
</dbReference>
<comment type="similarity">
    <text evidence="1">Belongs to the peptidase S1 family. CLIP subfamily.</text>
</comment>
<evidence type="ECO:0000313" key="4">
    <source>
        <dbReference type="EnsemblMetazoa" id="AFAF000602-PA"/>
    </source>
</evidence>
<dbReference type="PANTHER" id="PTHR24260:SF148">
    <property type="entry name" value="IP09309P-RELATED"/>
    <property type="match status" value="1"/>
</dbReference>
<dbReference type="GO" id="GO:0004252">
    <property type="term" value="F:serine-type endopeptidase activity"/>
    <property type="evidence" value="ECO:0007669"/>
    <property type="project" value="InterPro"/>
</dbReference>
<proteinExistence type="inferred from homology"/>
<dbReference type="VEuPathDB" id="VectorBase:AFAF000602"/>
<dbReference type="SUPFAM" id="SSF50494">
    <property type="entry name" value="Trypsin-like serine proteases"/>
    <property type="match status" value="1"/>
</dbReference>
<dbReference type="STRING" id="69004.A0A182Q0G3"/>
<evidence type="ECO:0000256" key="2">
    <source>
        <dbReference type="SAM" id="SignalP"/>
    </source>
</evidence>
<organism evidence="4 5">
    <name type="scientific">Anopheles farauti</name>
    <dbReference type="NCBI Taxonomy" id="69004"/>
    <lineage>
        <taxon>Eukaryota</taxon>
        <taxon>Metazoa</taxon>
        <taxon>Ecdysozoa</taxon>
        <taxon>Arthropoda</taxon>
        <taxon>Hexapoda</taxon>
        <taxon>Insecta</taxon>
        <taxon>Pterygota</taxon>
        <taxon>Neoptera</taxon>
        <taxon>Endopterygota</taxon>
        <taxon>Diptera</taxon>
        <taxon>Nematocera</taxon>
        <taxon>Culicoidea</taxon>
        <taxon>Culicidae</taxon>
        <taxon>Anophelinae</taxon>
        <taxon>Anopheles</taxon>
    </lineage>
</organism>
<dbReference type="EMBL" id="AXCN02001749">
    <property type="status" value="NOT_ANNOTATED_CDS"/>
    <property type="molecule type" value="Genomic_DNA"/>
</dbReference>
<accession>A0A182Q0G3</accession>
<dbReference type="GO" id="GO:0006508">
    <property type="term" value="P:proteolysis"/>
    <property type="evidence" value="ECO:0007669"/>
    <property type="project" value="InterPro"/>
</dbReference>
<sequence length="320" mass="36354">MDRWFRVFLLAVCLNAPIGAVQEVGRVKRMASGVDVEQWEVPYQVSFRLIEADRHLGSGAILNVRYVITQASFLWKLLRTYPDQPLATLARVRFGEAALKSQSDDQFRSIHSHTYHPFFDFEEARNDIALVRTAEYIEFNRFVQPISIRKAPVLEGTVVEYTDWGADKNPATQDDYKEQLQRLEAQAISNDRCKELLSTWDLQNFVYDSRVCIVTNGTGSVCTGNVGGPLVVVENGQPLLVGVMSYVYRACNPQAPGGFERLWNHYDWITKTSTIDYSYVNFGEMCRVVRNVAAQLLANSRETVRKRRAIKATLAKDGEV</sequence>
<dbReference type="Proteomes" id="UP000075886">
    <property type="component" value="Unassembled WGS sequence"/>
</dbReference>
<dbReference type="PROSITE" id="PS50240">
    <property type="entry name" value="TRYPSIN_DOM"/>
    <property type="match status" value="1"/>
</dbReference>
<dbReference type="PANTHER" id="PTHR24260">
    <property type="match status" value="1"/>
</dbReference>
<dbReference type="SMART" id="SM00020">
    <property type="entry name" value="Tryp_SPc"/>
    <property type="match status" value="1"/>
</dbReference>
<dbReference type="InterPro" id="IPR043504">
    <property type="entry name" value="Peptidase_S1_PA_chymotrypsin"/>
</dbReference>